<keyword evidence="7" id="KW-0044">Antibiotic</keyword>
<accession>A0ABR3H767</accession>
<dbReference type="Proteomes" id="UP001549920">
    <property type="component" value="Unassembled WGS sequence"/>
</dbReference>
<evidence type="ECO:0000256" key="6">
    <source>
        <dbReference type="ARBA" id="ARBA00022859"/>
    </source>
</evidence>
<protein>
    <recommendedName>
        <fullName evidence="8">Attacin C-terminal domain-containing protein</fullName>
    </recommendedName>
</protein>
<reference evidence="9 10" key="1">
    <citation type="submission" date="2024-06" db="EMBL/GenBank/DDBJ databases">
        <title>A chromosome-level genome assembly of beet webworm, Loxostege sticticalis.</title>
        <authorList>
            <person name="Zhang Y."/>
        </authorList>
    </citation>
    <scope>NUCLEOTIDE SEQUENCE [LARGE SCALE GENOMIC DNA]</scope>
    <source>
        <strain evidence="9">AQ026</strain>
        <tissue evidence="9">Whole body</tissue>
    </source>
</reference>
<evidence type="ECO:0000313" key="10">
    <source>
        <dbReference type="Proteomes" id="UP001549920"/>
    </source>
</evidence>
<comment type="subcellular location">
    <subcellularLocation>
        <location evidence="1">Secreted</location>
    </subcellularLocation>
</comment>
<comment type="similarity">
    <text evidence="2">Belongs to the attacin/sarcotoxin-2 family.</text>
</comment>
<dbReference type="InterPro" id="IPR005521">
    <property type="entry name" value="Attacin_C"/>
</dbReference>
<keyword evidence="6" id="KW-0391">Immunity</keyword>
<comment type="caution">
    <text evidence="9">The sequence shown here is derived from an EMBL/GenBank/DDBJ whole genome shotgun (WGS) entry which is preliminary data.</text>
</comment>
<feature type="domain" description="Attacin C-terminal" evidence="8">
    <location>
        <begin position="74"/>
        <end position="192"/>
    </location>
</feature>
<evidence type="ECO:0000256" key="7">
    <source>
        <dbReference type="ARBA" id="ARBA00023022"/>
    </source>
</evidence>
<organism evidence="9 10">
    <name type="scientific">Loxostege sticticalis</name>
    <name type="common">Beet webworm moth</name>
    <dbReference type="NCBI Taxonomy" id="481309"/>
    <lineage>
        <taxon>Eukaryota</taxon>
        <taxon>Metazoa</taxon>
        <taxon>Ecdysozoa</taxon>
        <taxon>Arthropoda</taxon>
        <taxon>Hexapoda</taxon>
        <taxon>Insecta</taxon>
        <taxon>Pterygota</taxon>
        <taxon>Neoptera</taxon>
        <taxon>Endopterygota</taxon>
        <taxon>Lepidoptera</taxon>
        <taxon>Glossata</taxon>
        <taxon>Ditrysia</taxon>
        <taxon>Pyraloidea</taxon>
        <taxon>Crambidae</taxon>
        <taxon>Pyraustinae</taxon>
        <taxon>Loxostege</taxon>
    </lineage>
</organism>
<evidence type="ECO:0000256" key="2">
    <source>
        <dbReference type="ARBA" id="ARBA00007550"/>
    </source>
</evidence>
<keyword evidence="4" id="KW-0929">Antimicrobial</keyword>
<evidence type="ECO:0000256" key="1">
    <source>
        <dbReference type="ARBA" id="ARBA00004613"/>
    </source>
</evidence>
<evidence type="ECO:0000256" key="3">
    <source>
        <dbReference type="ARBA" id="ARBA00022525"/>
    </source>
</evidence>
<evidence type="ECO:0000259" key="8">
    <source>
        <dbReference type="Pfam" id="PF03769"/>
    </source>
</evidence>
<keyword evidence="10" id="KW-1185">Reference proteome</keyword>
<evidence type="ECO:0000256" key="5">
    <source>
        <dbReference type="ARBA" id="ARBA00022588"/>
    </source>
</evidence>
<evidence type="ECO:0000256" key="4">
    <source>
        <dbReference type="ARBA" id="ARBA00022529"/>
    </source>
</evidence>
<dbReference type="EMBL" id="JBEUOH010000025">
    <property type="protein sequence ID" value="KAL0860445.1"/>
    <property type="molecule type" value="Genomic_DNA"/>
</dbReference>
<proteinExistence type="inferred from homology"/>
<dbReference type="Pfam" id="PF03769">
    <property type="entry name" value="Attacin_C"/>
    <property type="match status" value="1"/>
</dbReference>
<sequence>MEAQGSLTKDLSGKNLTMGLTNGVASGNVFVNGYKDANPKAIPRPTGPSFADAGANLGVKSPSGGAQLEATNIPKFGNQLTASANVNLLKHNDHKVDAHAFVTKNLREGPVPNYTSHGGGVKYSYKDTVGLGASRTSIPIAKMHENSVTGNVNLHQTPTSSLDLNVGARQTTSPFGRGQWQQNGALTFRKQF</sequence>
<keyword evidence="5" id="KW-0399">Innate immunity</keyword>
<evidence type="ECO:0000313" key="9">
    <source>
        <dbReference type="EMBL" id="KAL0860445.1"/>
    </source>
</evidence>
<keyword evidence="3" id="KW-0964">Secreted</keyword>
<name>A0ABR3H767_LOXSC</name>
<gene>
    <name evidence="9" type="ORF">ABMA27_009834</name>
</gene>